<evidence type="ECO:0000313" key="2">
    <source>
        <dbReference type="Proteomes" id="UP000790709"/>
    </source>
</evidence>
<reference evidence="1" key="1">
    <citation type="journal article" date="2021" name="New Phytol.">
        <title>Evolutionary innovations through gain and loss of genes in the ectomycorrhizal Boletales.</title>
        <authorList>
            <person name="Wu G."/>
            <person name="Miyauchi S."/>
            <person name="Morin E."/>
            <person name="Kuo A."/>
            <person name="Drula E."/>
            <person name="Varga T."/>
            <person name="Kohler A."/>
            <person name="Feng B."/>
            <person name="Cao Y."/>
            <person name="Lipzen A."/>
            <person name="Daum C."/>
            <person name="Hundley H."/>
            <person name="Pangilinan J."/>
            <person name="Johnson J."/>
            <person name="Barry K."/>
            <person name="LaButti K."/>
            <person name="Ng V."/>
            <person name="Ahrendt S."/>
            <person name="Min B."/>
            <person name="Choi I.G."/>
            <person name="Park H."/>
            <person name="Plett J.M."/>
            <person name="Magnuson J."/>
            <person name="Spatafora J.W."/>
            <person name="Nagy L.G."/>
            <person name="Henrissat B."/>
            <person name="Grigoriev I.V."/>
            <person name="Yang Z.L."/>
            <person name="Xu J."/>
            <person name="Martin F.M."/>
        </authorList>
    </citation>
    <scope>NUCLEOTIDE SEQUENCE</scope>
    <source>
        <strain evidence="1">KUC20120723A-06</strain>
    </source>
</reference>
<comment type="caution">
    <text evidence="1">The sequence shown here is derived from an EMBL/GenBank/DDBJ whole genome shotgun (WGS) entry which is preliminary data.</text>
</comment>
<accession>A0ACB8BPV1</accession>
<sequence length="533" mass="57032">MQAPSLPTPRVIHLNTRGAVILAEDSPETRDSRGIYLPNYIEPVSHIAVDIGGSLAKVVYFTRSPEPPSSPSIVATRGSSCAVSSFSTPSPGSPSTSPPRISPPIPPSSSHIKNGTLTPLVLESHNHNGSSSFFNGNSQTGTLDTDLLRSTMLRTSTVHHVPGGSLNFERFETANIAELISFISELITRSAHANGVSIEEMRRGVKIMATGGGAHKFGDIFERELEVEVRREDEMECLIEGMKFMAMIPEEVYYFSDELIQEVSHPGSGRGPLTKGVLGKSGPNGNAHPSTSSSSASDHVNEPVLERPSPNPPQYAVTFESGEPSAHLPCLLVNIGSGVSIIKVDADGKFERVSGTSLGGGTLWGLLSLLTPARTFDEMLALSEQGDNATVDMLVGDIYGTDYSKLGLKSTMIASSFGKVFKNRGEGKAEGERGTFKAEDISRSLLYAVSNNIGQIAYMNAEKYGLDRIYFGGCFIRGHAATITTLSYAIRFWSKGTKRALFLRHEGFLGATGAWIKNIDSDGADSASPVSES</sequence>
<protein>
    <submittedName>
        <fullName evidence="1">Fumble</fullName>
    </submittedName>
</protein>
<proteinExistence type="predicted"/>
<gene>
    <name evidence="1" type="ORF">BV22DRAFT_1031997</name>
</gene>
<name>A0ACB8BPV1_9AGAM</name>
<dbReference type="EMBL" id="MU266369">
    <property type="protein sequence ID" value="KAH7927243.1"/>
    <property type="molecule type" value="Genomic_DNA"/>
</dbReference>
<dbReference type="Proteomes" id="UP000790709">
    <property type="component" value="Unassembled WGS sequence"/>
</dbReference>
<evidence type="ECO:0000313" key="1">
    <source>
        <dbReference type="EMBL" id="KAH7927243.1"/>
    </source>
</evidence>
<organism evidence="1 2">
    <name type="scientific">Leucogyrophana mollusca</name>
    <dbReference type="NCBI Taxonomy" id="85980"/>
    <lineage>
        <taxon>Eukaryota</taxon>
        <taxon>Fungi</taxon>
        <taxon>Dikarya</taxon>
        <taxon>Basidiomycota</taxon>
        <taxon>Agaricomycotina</taxon>
        <taxon>Agaricomycetes</taxon>
        <taxon>Agaricomycetidae</taxon>
        <taxon>Boletales</taxon>
        <taxon>Boletales incertae sedis</taxon>
        <taxon>Leucogyrophana</taxon>
    </lineage>
</organism>
<keyword evidence="2" id="KW-1185">Reference proteome</keyword>